<evidence type="ECO:0000256" key="2">
    <source>
        <dbReference type="ARBA" id="ARBA00005466"/>
    </source>
</evidence>
<dbReference type="InterPro" id="IPR050416">
    <property type="entry name" value="FAD-linked_Oxidoreductase"/>
</dbReference>
<dbReference type="PROSITE" id="PS51387">
    <property type="entry name" value="FAD_PCMH"/>
    <property type="match status" value="1"/>
</dbReference>
<organism evidence="7 8">
    <name type="scientific">Arthrobacter alpinus</name>
    <dbReference type="NCBI Taxonomy" id="656366"/>
    <lineage>
        <taxon>Bacteria</taxon>
        <taxon>Bacillati</taxon>
        <taxon>Actinomycetota</taxon>
        <taxon>Actinomycetes</taxon>
        <taxon>Micrococcales</taxon>
        <taxon>Micrococcaceae</taxon>
        <taxon>Arthrobacter</taxon>
    </lineage>
</organism>
<keyword evidence="4" id="KW-0274">FAD</keyword>
<dbReference type="Gene3D" id="3.40.462.20">
    <property type="match status" value="1"/>
</dbReference>
<keyword evidence="5" id="KW-0560">Oxidoreductase</keyword>
<dbReference type="Gene3D" id="3.30.43.10">
    <property type="entry name" value="Uridine Diphospho-n-acetylenolpyruvylglucosamine Reductase, domain 2"/>
    <property type="match status" value="1"/>
</dbReference>
<gene>
    <name evidence="7" type="ORF">AOC05_15970</name>
</gene>
<dbReference type="InterPro" id="IPR006093">
    <property type="entry name" value="Oxy_OxRdtase_FAD_BS"/>
</dbReference>
<evidence type="ECO:0000259" key="6">
    <source>
        <dbReference type="PROSITE" id="PS51387"/>
    </source>
</evidence>
<dbReference type="GO" id="GO:0071949">
    <property type="term" value="F:FAD binding"/>
    <property type="evidence" value="ECO:0007669"/>
    <property type="project" value="InterPro"/>
</dbReference>
<dbReference type="EMBL" id="CP012677">
    <property type="protein sequence ID" value="ALE93468.1"/>
    <property type="molecule type" value="Genomic_DNA"/>
</dbReference>
<dbReference type="PANTHER" id="PTHR42973:SF39">
    <property type="entry name" value="FAD-BINDING PCMH-TYPE DOMAIN-CONTAINING PROTEIN"/>
    <property type="match status" value="1"/>
</dbReference>
<evidence type="ECO:0000256" key="1">
    <source>
        <dbReference type="ARBA" id="ARBA00001974"/>
    </source>
</evidence>
<keyword evidence="3" id="KW-0285">Flavoprotein</keyword>
<keyword evidence="8" id="KW-1185">Reference proteome</keyword>
<dbReference type="KEGG" id="aaq:AOC05_15970"/>
<dbReference type="SUPFAM" id="SSF56176">
    <property type="entry name" value="FAD-binding/transporter-associated domain-like"/>
    <property type="match status" value="1"/>
</dbReference>
<evidence type="ECO:0000313" key="8">
    <source>
        <dbReference type="Proteomes" id="UP000062833"/>
    </source>
</evidence>
<reference evidence="8" key="1">
    <citation type="submission" date="2015-09" db="EMBL/GenBank/DDBJ databases">
        <title>Complete genome of Arthrobacter alpinus strain R3.8.</title>
        <authorList>
            <person name="See-Too W.S."/>
            <person name="Chan K.G."/>
        </authorList>
    </citation>
    <scope>NUCLEOTIDE SEQUENCE [LARGE SCALE GENOMIC DNA]</scope>
    <source>
        <strain evidence="8">R3.8</strain>
    </source>
</reference>
<dbReference type="OrthoDB" id="9775082at2"/>
<dbReference type="InterPro" id="IPR016167">
    <property type="entry name" value="FAD-bd_PCMH_sub1"/>
</dbReference>
<dbReference type="PROSITE" id="PS00862">
    <property type="entry name" value="OX2_COVAL_FAD"/>
    <property type="match status" value="1"/>
</dbReference>
<protein>
    <submittedName>
        <fullName evidence="7">FAD-linked oxidase</fullName>
    </submittedName>
</protein>
<accession>A0A0M4RDP6</accession>
<dbReference type="PANTHER" id="PTHR42973">
    <property type="entry name" value="BINDING OXIDOREDUCTASE, PUTATIVE (AFU_ORTHOLOGUE AFUA_1G17690)-RELATED"/>
    <property type="match status" value="1"/>
</dbReference>
<comment type="cofactor">
    <cofactor evidence="1">
        <name>FAD</name>
        <dbReference type="ChEBI" id="CHEBI:57692"/>
    </cofactor>
</comment>
<evidence type="ECO:0000256" key="5">
    <source>
        <dbReference type="ARBA" id="ARBA00023002"/>
    </source>
</evidence>
<dbReference type="AlphaFoldDB" id="A0A0M4RDP6"/>
<dbReference type="Proteomes" id="UP000062833">
    <property type="component" value="Chromosome"/>
</dbReference>
<proteinExistence type="inferred from homology"/>
<feature type="domain" description="FAD-binding PCMH-type" evidence="6">
    <location>
        <begin position="31"/>
        <end position="198"/>
    </location>
</feature>
<dbReference type="InterPro" id="IPR006094">
    <property type="entry name" value="Oxid_FAD_bind_N"/>
</dbReference>
<evidence type="ECO:0000256" key="4">
    <source>
        <dbReference type="ARBA" id="ARBA00022827"/>
    </source>
</evidence>
<dbReference type="Gene3D" id="3.30.465.10">
    <property type="match status" value="1"/>
</dbReference>
<name>A0A0M4RDP6_9MICC</name>
<dbReference type="PATRIC" id="fig|656366.3.peg.3449"/>
<comment type="similarity">
    <text evidence="2">Belongs to the oxygen-dependent FAD-linked oxidoreductase family.</text>
</comment>
<sequence>METLRRHVSGSVFEPGEPGFAELATPWNVAVRTSPAAVVAVSTAQDVAEAVLFAAANGLLVAVQATGHGIASDHDGALLIHTRALEECTINPEGWARTGAGVTWKTVLAATAAHGLAGLCGLAPNVSVAGYTSGGGIGPMVRTFGAASDRVRAFDAVTGDGRLRRVTAESEPELFWGLRGGKSSLGIITATEFDLLQLPYIYAGALFFDTGHVDAVTRAWAQWCPTLPAEATTSLALMQLPPMPGVPEPLAGKFTVALRFVFTGSEDDGARWLAPMRSAGVPLIDAVAMMPSSMIGMVHSDPEDPLPATERSALLTDFSTDTVEALLQAAGPGTGSPQLAVEIRQLGGALSQEPDVASALCHRDAAFGMHTVGVAAPPELPAVAEHATGLHTAMNAWQFGGTLPNFSAAQGPEGFTSSYTPQVLDRLTELAGKYDPNALFRLGQVPAR</sequence>
<dbReference type="GO" id="GO:0016491">
    <property type="term" value="F:oxidoreductase activity"/>
    <property type="evidence" value="ECO:0007669"/>
    <property type="project" value="UniProtKB-KW"/>
</dbReference>
<dbReference type="InterPro" id="IPR036318">
    <property type="entry name" value="FAD-bd_PCMH-like_sf"/>
</dbReference>
<dbReference type="InterPro" id="IPR016166">
    <property type="entry name" value="FAD-bd_PCMH"/>
</dbReference>
<evidence type="ECO:0000313" key="7">
    <source>
        <dbReference type="EMBL" id="ALE93468.1"/>
    </source>
</evidence>
<evidence type="ECO:0000256" key="3">
    <source>
        <dbReference type="ARBA" id="ARBA00022630"/>
    </source>
</evidence>
<dbReference type="Pfam" id="PF01565">
    <property type="entry name" value="FAD_binding_4"/>
    <property type="match status" value="1"/>
</dbReference>
<dbReference type="InterPro" id="IPR016169">
    <property type="entry name" value="FAD-bd_PCMH_sub2"/>
</dbReference>